<dbReference type="eggNOG" id="ENOG502S55F">
    <property type="taxonomic scope" value="Eukaryota"/>
</dbReference>
<feature type="signal peptide" evidence="1">
    <location>
        <begin position="1"/>
        <end position="17"/>
    </location>
</feature>
<proteinExistence type="predicted"/>
<accession>A9VAM2</accession>
<gene>
    <name evidence="2" type="ORF">MONBRDRAFT_11902</name>
</gene>
<keyword evidence="3" id="KW-1185">Reference proteome</keyword>
<protein>
    <submittedName>
        <fullName evidence="2">Uncharacterized protein</fullName>
    </submittedName>
</protein>
<feature type="chain" id="PRO_5002743037" evidence="1">
    <location>
        <begin position="18"/>
        <end position="340"/>
    </location>
</feature>
<dbReference type="KEGG" id="mbr:MONBRDRAFT_11902"/>
<evidence type="ECO:0000256" key="1">
    <source>
        <dbReference type="SAM" id="SignalP"/>
    </source>
</evidence>
<dbReference type="RefSeq" id="XP_001749758.1">
    <property type="nucleotide sequence ID" value="XM_001749706.1"/>
</dbReference>
<dbReference type="Proteomes" id="UP000001357">
    <property type="component" value="Unassembled WGS sequence"/>
</dbReference>
<dbReference type="OMA" id="GRMETHG"/>
<evidence type="ECO:0000313" key="2">
    <source>
        <dbReference type="EMBL" id="EDQ85347.1"/>
    </source>
</evidence>
<reference evidence="2 3" key="1">
    <citation type="journal article" date="2008" name="Nature">
        <title>The genome of the choanoflagellate Monosiga brevicollis and the origin of metazoans.</title>
        <authorList>
            <consortium name="JGI Sequencing"/>
            <person name="King N."/>
            <person name="Westbrook M.J."/>
            <person name="Young S.L."/>
            <person name="Kuo A."/>
            <person name="Abedin M."/>
            <person name="Chapman J."/>
            <person name="Fairclough S."/>
            <person name="Hellsten U."/>
            <person name="Isogai Y."/>
            <person name="Letunic I."/>
            <person name="Marr M."/>
            <person name="Pincus D."/>
            <person name="Putnam N."/>
            <person name="Rokas A."/>
            <person name="Wright K.J."/>
            <person name="Zuzow R."/>
            <person name="Dirks W."/>
            <person name="Good M."/>
            <person name="Goodstein D."/>
            <person name="Lemons D."/>
            <person name="Li W."/>
            <person name="Lyons J.B."/>
            <person name="Morris A."/>
            <person name="Nichols S."/>
            <person name="Richter D.J."/>
            <person name="Salamov A."/>
            <person name="Bork P."/>
            <person name="Lim W.A."/>
            <person name="Manning G."/>
            <person name="Miller W.T."/>
            <person name="McGinnis W."/>
            <person name="Shapiro H."/>
            <person name="Tjian R."/>
            <person name="Grigoriev I.V."/>
            <person name="Rokhsar D."/>
        </authorList>
    </citation>
    <scope>NUCLEOTIDE SEQUENCE [LARGE SCALE GENOMIC DNA]</scope>
    <source>
        <strain evidence="3">MX1 / ATCC 50154</strain>
    </source>
</reference>
<sequence>MAAMAALVLLVAGAATAIPVQQAHLGEKVAGPGPGLYGISANNLAAMDSMRGIYYFVGFNLTTQVNALLGLNLDTGAIDVRVELPFSTFGFIGVGETVDVDPFSGDVFVSGLDSNQKHNLYRVNSQTHELKKLASVGDLSVLGGCHAYDAKNEIVWIQYAVNNSGDVTTQLFGFDAHDGTIRHQIKPEGSLLVSTLSYDVRMGIMYGLGFDTAADARTIVSLDGATGEVLARLGSRARTPWHLQHQNYLIENGGIATIDSRTGILYSQLEAGNGTSTAPFHLVGYDIYNKKVRTQPSGKSQSPCLLSHPDKSCPHVVLARATDRLPPRAGQRSRQLALVT</sequence>
<dbReference type="InterPro" id="IPR011047">
    <property type="entry name" value="Quinoprotein_ADH-like_sf"/>
</dbReference>
<evidence type="ECO:0000313" key="3">
    <source>
        <dbReference type="Proteomes" id="UP000001357"/>
    </source>
</evidence>
<organism evidence="2 3">
    <name type="scientific">Monosiga brevicollis</name>
    <name type="common">Choanoflagellate</name>
    <dbReference type="NCBI Taxonomy" id="81824"/>
    <lineage>
        <taxon>Eukaryota</taxon>
        <taxon>Choanoflagellata</taxon>
        <taxon>Craspedida</taxon>
        <taxon>Salpingoecidae</taxon>
        <taxon>Monosiga</taxon>
    </lineage>
</organism>
<dbReference type="AlphaFoldDB" id="A9VAM2"/>
<dbReference type="SUPFAM" id="SSF50998">
    <property type="entry name" value="Quinoprotein alcohol dehydrogenase-like"/>
    <property type="match status" value="1"/>
</dbReference>
<keyword evidence="1" id="KW-0732">Signal</keyword>
<name>A9VAM2_MONBE</name>
<dbReference type="InParanoid" id="A9VAM2"/>
<dbReference type="GeneID" id="5895020"/>
<dbReference type="EMBL" id="CH991574">
    <property type="protein sequence ID" value="EDQ85347.1"/>
    <property type="molecule type" value="Genomic_DNA"/>
</dbReference>